<proteinExistence type="predicted"/>
<evidence type="ECO:0000313" key="12">
    <source>
        <dbReference type="Proteomes" id="UP000237662"/>
    </source>
</evidence>
<dbReference type="SUPFAM" id="SSF48452">
    <property type="entry name" value="TPR-like"/>
    <property type="match status" value="1"/>
</dbReference>
<protein>
    <recommendedName>
        <fullName evidence="2">histidine kinase</fullName>
        <ecNumber evidence="2">2.7.13.3</ecNumber>
    </recommendedName>
</protein>
<dbReference type="PANTHER" id="PTHR41523:SF8">
    <property type="entry name" value="ETHYLENE RESPONSE SENSOR PROTEIN"/>
    <property type="match status" value="1"/>
</dbReference>
<keyword evidence="9" id="KW-0812">Transmembrane</keyword>
<organism evidence="11 12">
    <name type="scientific">Neolewinella xylanilytica</name>
    <dbReference type="NCBI Taxonomy" id="1514080"/>
    <lineage>
        <taxon>Bacteria</taxon>
        <taxon>Pseudomonadati</taxon>
        <taxon>Bacteroidota</taxon>
        <taxon>Saprospiria</taxon>
        <taxon>Saprospirales</taxon>
        <taxon>Lewinellaceae</taxon>
        <taxon>Neolewinella</taxon>
    </lineage>
</organism>
<dbReference type="EC" id="2.7.13.3" evidence="2"/>
<feature type="domain" description="Histidine kinase" evidence="10">
    <location>
        <begin position="404"/>
        <end position="600"/>
    </location>
</feature>
<evidence type="ECO:0000256" key="4">
    <source>
        <dbReference type="ARBA" id="ARBA00022679"/>
    </source>
</evidence>
<comment type="catalytic activity">
    <reaction evidence="1">
        <text>ATP + protein L-histidine = ADP + protein N-phospho-L-histidine.</text>
        <dbReference type="EC" id="2.7.13.3"/>
    </reaction>
</comment>
<dbReference type="InterPro" id="IPR011495">
    <property type="entry name" value="Sig_transdc_His_kin_sub2_dim/P"/>
</dbReference>
<dbReference type="SUPFAM" id="SSF55874">
    <property type="entry name" value="ATPase domain of HSP90 chaperone/DNA topoisomerase II/histidine kinase"/>
    <property type="match status" value="1"/>
</dbReference>
<dbReference type="SMART" id="SM00387">
    <property type="entry name" value="HATPase_c"/>
    <property type="match status" value="1"/>
</dbReference>
<dbReference type="Pfam" id="PF02518">
    <property type="entry name" value="HATPase_c"/>
    <property type="match status" value="1"/>
</dbReference>
<dbReference type="Pfam" id="PF07568">
    <property type="entry name" value="HisKA_2"/>
    <property type="match status" value="1"/>
</dbReference>
<keyword evidence="9" id="KW-0472">Membrane</keyword>
<evidence type="ECO:0000256" key="2">
    <source>
        <dbReference type="ARBA" id="ARBA00012438"/>
    </source>
</evidence>
<dbReference type="InterPro" id="IPR005467">
    <property type="entry name" value="His_kinase_dom"/>
</dbReference>
<comment type="caution">
    <text evidence="11">The sequence shown here is derived from an EMBL/GenBank/DDBJ whole genome shotgun (WGS) entry which is preliminary data.</text>
</comment>
<dbReference type="PANTHER" id="PTHR41523">
    <property type="entry name" value="TWO-COMPONENT SYSTEM SENSOR PROTEIN"/>
    <property type="match status" value="1"/>
</dbReference>
<evidence type="ECO:0000256" key="3">
    <source>
        <dbReference type="ARBA" id="ARBA00022553"/>
    </source>
</evidence>
<keyword evidence="8" id="KW-0175">Coiled coil</keyword>
<dbReference type="Gene3D" id="3.30.565.10">
    <property type="entry name" value="Histidine kinase-like ATPase, C-terminal domain"/>
    <property type="match status" value="1"/>
</dbReference>
<accession>A0A2S6I2J8</accession>
<dbReference type="Gene3D" id="3.30.450.20">
    <property type="entry name" value="PAS domain"/>
    <property type="match status" value="1"/>
</dbReference>
<sequence length="603" mass="68202">MAGQDTLPLAQELAEIRGQYYVNVDTALARARAMLPRAIRTEDPYLIGLAYETIARYYLDNGIQDSTRLLLGQSRSYYDASEIPEARAASLWSRATLASVNNRHAESLKISQQLAQACRDIADQTCLARAYWLMGGAFFYQDQLRAEQRYNARAMAILEKEPDRLYYAGLLISYAMSLHGIGRDSAARARFQEARGILERHHAPALMADLHLHEGIFYRDQDSTAFGKRLFWEGLRYADASGTRIYKALLLNNLAHLANEAGAHYRAIKLLDEEMAMAQGLDDPRYLMDFQYVVSDAYAGLHRYDSAYHYLQLADRNYRKITQDDYDNQLAELQIAYETREKEKRIQTQIEQLRQQRWLLYTAGIGFLICIAAAITLYRLSRKLRLSGQEKERLIGQKEGLIREIHHRVKNNLQIISSLLKLQSRDLDSKDSTAYRALRDSRSRVQAMGLIHEKLYLGETSNTISMQAYLQDLGNTLLDTYTLDDRVEIYYDIEAITLDIDTAIPLGLIVNELITNSLKYAFPGDRKGLVEISLYREKSDLVLRVTDDGVGEAQATVLPSGTAFGTRLLDLLSSKLNGEAKTIATVGYGTEVRFTPPAGGPTA</sequence>
<feature type="transmembrane region" description="Helical" evidence="9">
    <location>
        <begin position="358"/>
        <end position="378"/>
    </location>
</feature>
<dbReference type="InterPro" id="IPR011990">
    <property type="entry name" value="TPR-like_helical_dom_sf"/>
</dbReference>
<dbReference type="AlphaFoldDB" id="A0A2S6I2J8"/>
<keyword evidence="12" id="KW-1185">Reference proteome</keyword>
<dbReference type="EMBL" id="PTJC01000006">
    <property type="protein sequence ID" value="PPK85388.1"/>
    <property type="molecule type" value="Genomic_DNA"/>
</dbReference>
<dbReference type="Gene3D" id="1.25.40.10">
    <property type="entry name" value="Tetratricopeptide repeat domain"/>
    <property type="match status" value="2"/>
</dbReference>
<dbReference type="PROSITE" id="PS50109">
    <property type="entry name" value="HIS_KIN"/>
    <property type="match status" value="1"/>
</dbReference>
<feature type="coiled-coil region" evidence="8">
    <location>
        <begin position="323"/>
        <end position="356"/>
    </location>
</feature>
<evidence type="ECO:0000256" key="8">
    <source>
        <dbReference type="SAM" id="Coils"/>
    </source>
</evidence>
<evidence type="ECO:0000256" key="6">
    <source>
        <dbReference type="ARBA" id="ARBA00022777"/>
    </source>
</evidence>
<gene>
    <name evidence="11" type="ORF">CLV84_2284</name>
</gene>
<keyword evidence="6 11" id="KW-0418">Kinase</keyword>
<evidence type="ECO:0000256" key="7">
    <source>
        <dbReference type="ARBA" id="ARBA00022840"/>
    </source>
</evidence>
<keyword evidence="5" id="KW-0547">Nucleotide-binding</keyword>
<dbReference type="GO" id="GO:0004673">
    <property type="term" value="F:protein histidine kinase activity"/>
    <property type="evidence" value="ECO:0007669"/>
    <property type="project" value="UniProtKB-EC"/>
</dbReference>
<dbReference type="GO" id="GO:0005524">
    <property type="term" value="F:ATP binding"/>
    <property type="evidence" value="ECO:0007669"/>
    <property type="project" value="UniProtKB-KW"/>
</dbReference>
<keyword evidence="7" id="KW-0067">ATP-binding</keyword>
<dbReference type="InterPro" id="IPR036890">
    <property type="entry name" value="HATPase_C_sf"/>
</dbReference>
<evidence type="ECO:0000256" key="9">
    <source>
        <dbReference type="SAM" id="Phobius"/>
    </source>
</evidence>
<dbReference type="InterPro" id="IPR003594">
    <property type="entry name" value="HATPase_dom"/>
</dbReference>
<keyword evidence="9" id="KW-1133">Transmembrane helix</keyword>
<reference evidence="11 12" key="1">
    <citation type="submission" date="2018-02" db="EMBL/GenBank/DDBJ databases">
        <title>Genomic Encyclopedia of Archaeal and Bacterial Type Strains, Phase II (KMG-II): from individual species to whole genera.</title>
        <authorList>
            <person name="Goeker M."/>
        </authorList>
    </citation>
    <scope>NUCLEOTIDE SEQUENCE [LARGE SCALE GENOMIC DNA]</scope>
    <source>
        <strain evidence="11 12">DSM 29526</strain>
    </source>
</reference>
<keyword evidence="3" id="KW-0597">Phosphoprotein</keyword>
<evidence type="ECO:0000256" key="5">
    <source>
        <dbReference type="ARBA" id="ARBA00022741"/>
    </source>
</evidence>
<name>A0A2S6I2J8_9BACT</name>
<evidence type="ECO:0000259" key="10">
    <source>
        <dbReference type="PROSITE" id="PS50109"/>
    </source>
</evidence>
<dbReference type="Proteomes" id="UP000237662">
    <property type="component" value="Unassembled WGS sequence"/>
</dbReference>
<keyword evidence="4" id="KW-0808">Transferase</keyword>
<evidence type="ECO:0000313" key="11">
    <source>
        <dbReference type="EMBL" id="PPK85388.1"/>
    </source>
</evidence>
<evidence type="ECO:0000256" key="1">
    <source>
        <dbReference type="ARBA" id="ARBA00000085"/>
    </source>
</evidence>